<gene>
    <name evidence="2" type="ORF">TRIP_D210008</name>
</gene>
<dbReference type="EMBL" id="UPXZ01000014">
    <property type="protein sequence ID" value="VBB43699.1"/>
    <property type="molecule type" value="Genomic_DNA"/>
</dbReference>
<dbReference type="PANTHER" id="PTHR30383:SF29">
    <property type="entry name" value="SGNH HYDROLASE-TYPE ESTERASE DOMAIN-CONTAINING PROTEIN"/>
    <property type="match status" value="1"/>
</dbReference>
<name>A0A653A6K6_9BACT</name>
<organism evidence="2">
    <name type="scientific">uncultured Paludibacter sp</name>
    <dbReference type="NCBI Taxonomy" id="497635"/>
    <lineage>
        <taxon>Bacteria</taxon>
        <taxon>Pseudomonadati</taxon>
        <taxon>Bacteroidota</taxon>
        <taxon>Bacteroidia</taxon>
        <taxon>Bacteroidales</taxon>
        <taxon>Paludibacteraceae</taxon>
        <taxon>Paludibacter</taxon>
        <taxon>environmental samples</taxon>
    </lineage>
</organism>
<dbReference type="SUPFAM" id="SSF52266">
    <property type="entry name" value="SGNH hydrolase"/>
    <property type="match status" value="1"/>
</dbReference>
<evidence type="ECO:0000259" key="1">
    <source>
        <dbReference type="Pfam" id="PF13472"/>
    </source>
</evidence>
<evidence type="ECO:0000313" key="2">
    <source>
        <dbReference type="EMBL" id="VBB43699.1"/>
    </source>
</evidence>
<dbReference type="PANTHER" id="PTHR30383">
    <property type="entry name" value="THIOESTERASE 1/PROTEASE 1/LYSOPHOSPHOLIPASE L1"/>
    <property type="match status" value="1"/>
</dbReference>
<proteinExistence type="predicted"/>
<accession>A0A653A6K6</accession>
<reference evidence="2" key="1">
    <citation type="submission" date="2018-07" db="EMBL/GenBank/DDBJ databases">
        <authorList>
            <consortium name="Genoscope - CEA"/>
            <person name="William W."/>
        </authorList>
    </citation>
    <scope>NUCLEOTIDE SEQUENCE</scope>
    <source>
        <strain evidence="2">IK1</strain>
    </source>
</reference>
<dbReference type="InterPro" id="IPR013830">
    <property type="entry name" value="SGNH_hydro"/>
</dbReference>
<feature type="domain" description="SGNH hydrolase-type esterase" evidence="1">
    <location>
        <begin position="29"/>
        <end position="205"/>
    </location>
</feature>
<dbReference type="GO" id="GO:0016788">
    <property type="term" value="F:hydrolase activity, acting on ester bonds"/>
    <property type="evidence" value="ECO:0007669"/>
    <property type="project" value="UniProtKB-ARBA"/>
</dbReference>
<dbReference type="Pfam" id="PF13472">
    <property type="entry name" value="Lipase_GDSL_2"/>
    <property type="match status" value="1"/>
</dbReference>
<dbReference type="Gene3D" id="3.40.50.1110">
    <property type="entry name" value="SGNH hydrolase"/>
    <property type="match status" value="1"/>
</dbReference>
<sequence length="217" mass="24759">MIRRFVFLLTFTISFQTFSKNILIIGDSHGALSQGWAHQLAEMRANDSIFNLAISGNTIGFQNNGQDTLNTLKNIDSYFERAEKHFKQIDAIIILLGTNDCKAVFASKTKEVEQNLDSLLTKINEYFLSNKTPQLIYVSPPPMADDKFLAAKYVGGNERLKTLVKTIKTQATKHHFTFVDIFHPLWKERNTLTADGVHYKPEGYKKMADIIRKKLNQ</sequence>
<dbReference type="InterPro" id="IPR036514">
    <property type="entry name" value="SGNH_hydro_sf"/>
</dbReference>
<dbReference type="AlphaFoldDB" id="A0A653A6K6"/>
<protein>
    <submittedName>
        <fullName evidence="2">Lipolytic protein G-D-S-L family</fullName>
    </submittedName>
</protein>
<dbReference type="CDD" id="cd00229">
    <property type="entry name" value="SGNH_hydrolase"/>
    <property type="match status" value="1"/>
</dbReference>
<dbReference type="InterPro" id="IPR051532">
    <property type="entry name" value="Ester_Hydrolysis_Enzymes"/>
</dbReference>